<protein>
    <submittedName>
        <fullName evidence="1">Uncharacterized protein</fullName>
    </submittedName>
</protein>
<reference evidence="1" key="1">
    <citation type="submission" date="2018-05" db="EMBL/GenBank/DDBJ databases">
        <title>Draft genome of Mucuna pruriens seed.</title>
        <authorList>
            <person name="Nnadi N.E."/>
            <person name="Vos R."/>
            <person name="Hasami M.H."/>
            <person name="Devisetty U.K."/>
            <person name="Aguiy J.C."/>
        </authorList>
    </citation>
    <scope>NUCLEOTIDE SEQUENCE [LARGE SCALE GENOMIC DNA]</scope>
    <source>
        <strain evidence="1">JCA_2017</strain>
    </source>
</reference>
<accession>A0A371I4W9</accession>
<evidence type="ECO:0000313" key="2">
    <source>
        <dbReference type="Proteomes" id="UP000257109"/>
    </source>
</evidence>
<keyword evidence="2" id="KW-1185">Reference proteome</keyword>
<sequence length="218" mass="25075">SSSDPLYELDLEIELTLRRLRKARNIVVSNSRNSDSISSFDNNNFATNSSNSVEYSSTNIFTEPGQMENNDKIVKELATLDIVYQPWCIQYPQLEPAQTYELKSGLIHLRRPPQIFERIPCDLFHIEAVEDTKRLHQDEGILILLGWRKRRTSCIFSLFSSTPGRHEPYILGEVLSGIQNFDHQEGNLWDKATIRRNSVRVLGKIQQIVCHLSISSDQ</sequence>
<organism evidence="1 2">
    <name type="scientific">Mucuna pruriens</name>
    <name type="common">Velvet bean</name>
    <name type="synonym">Dolichos pruriens</name>
    <dbReference type="NCBI Taxonomy" id="157652"/>
    <lineage>
        <taxon>Eukaryota</taxon>
        <taxon>Viridiplantae</taxon>
        <taxon>Streptophyta</taxon>
        <taxon>Embryophyta</taxon>
        <taxon>Tracheophyta</taxon>
        <taxon>Spermatophyta</taxon>
        <taxon>Magnoliopsida</taxon>
        <taxon>eudicotyledons</taxon>
        <taxon>Gunneridae</taxon>
        <taxon>Pentapetalae</taxon>
        <taxon>rosids</taxon>
        <taxon>fabids</taxon>
        <taxon>Fabales</taxon>
        <taxon>Fabaceae</taxon>
        <taxon>Papilionoideae</taxon>
        <taxon>50 kb inversion clade</taxon>
        <taxon>NPAAA clade</taxon>
        <taxon>indigoferoid/millettioid clade</taxon>
        <taxon>Phaseoleae</taxon>
        <taxon>Mucuna</taxon>
    </lineage>
</organism>
<dbReference type="Proteomes" id="UP000257109">
    <property type="component" value="Unassembled WGS sequence"/>
</dbReference>
<gene>
    <name evidence="1" type="ORF">CR513_05450</name>
</gene>
<dbReference type="EMBL" id="QJKJ01000913">
    <property type="protein sequence ID" value="RDY10090.1"/>
    <property type="molecule type" value="Genomic_DNA"/>
</dbReference>
<proteinExistence type="predicted"/>
<name>A0A371I4W9_MUCPR</name>
<comment type="caution">
    <text evidence="1">The sequence shown here is derived from an EMBL/GenBank/DDBJ whole genome shotgun (WGS) entry which is preliminary data.</text>
</comment>
<dbReference type="AlphaFoldDB" id="A0A371I4W9"/>
<evidence type="ECO:0000313" key="1">
    <source>
        <dbReference type="EMBL" id="RDY10090.1"/>
    </source>
</evidence>
<feature type="non-terminal residue" evidence="1">
    <location>
        <position position="1"/>
    </location>
</feature>